<dbReference type="OrthoDB" id="9810376at2"/>
<dbReference type="Pfam" id="PF09923">
    <property type="entry name" value="DUF2155"/>
    <property type="match status" value="1"/>
</dbReference>
<reference evidence="1 2" key="1">
    <citation type="submission" date="2017-11" db="EMBL/GenBank/DDBJ databases">
        <title>Revised Sequence and Annotation of the Rhodobaca barguzinensis strain alga05 Genome.</title>
        <authorList>
            <person name="Kopejtka K."/>
            <person name="Tomasch J.M."/>
            <person name="Bunk B."/>
            <person name="Koblizek M."/>
        </authorList>
    </citation>
    <scope>NUCLEOTIDE SEQUENCE [LARGE SCALE GENOMIC DNA]</scope>
    <source>
        <strain evidence="2">alga05</strain>
    </source>
</reference>
<dbReference type="KEGG" id="rbg:BG454_04015"/>
<accession>A0A2K8K6L9</accession>
<name>A0A2K8K6L9_9RHOB</name>
<dbReference type="Proteomes" id="UP000228948">
    <property type="component" value="Chromosome"/>
</dbReference>
<keyword evidence="2" id="KW-1185">Reference proteome</keyword>
<dbReference type="STRING" id="441209.GCA_001870665_03535"/>
<dbReference type="RefSeq" id="WP_071479173.1">
    <property type="nucleotide sequence ID" value="NZ_CP024899.1"/>
</dbReference>
<gene>
    <name evidence="1" type="ORF">BG454_04015</name>
</gene>
<dbReference type="EMBL" id="CP024899">
    <property type="protein sequence ID" value="ATX65097.1"/>
    <property type="molecule type" value="Genomic_DNA"/>
</dbReference>
<evidence type="ECO:0000313" key="2">
    <source>
        <dbReference type="Proteomes" id="UP000228948"/>
    </source>
</evidence>
<dbReference type="AlphaFoldDB" id="A0A2K8K6L9"/>
<sequence length="129" mass="13590">MRAVLLAFGLGLGLGGGVVAQDLEPPTPSDRIATGDGAVLRGLDRVAGTSLDITLDAGGSASIGHLVVMLEECRYPVENPAGEAYAWIDVFDSRADDIIFSGWMIASSPALNALDHRRYDIWVLSCTTS</sequence>
<organism evidence="1 2">
    <name type="scientific">Roseinatronobacter bogoriensis subsp. barguzinensis</name>
    <dbReference type="NCBI Taxonomy" id="441209"/>
    <lineage>
        <taxon>Bacteria</taxon>
        <taxon>Pseudomonadati</taxon>
        <taxon>Pseudomonadota</taxon>
        <taxon>Alphaproteobacteria</taxon>
        <taxon>Rhodobacterales</taxon>
        <taxon>Paracoccaceae</taxon>
        <taxon>Roseinatronobacter</taxon>
    </lineage>
</organism>
<evidence type="ECO:0000313" key="1">
    <source>
        <dbReference type="EMBL" id="ATX65097.1"/>
    </source>
</evidence>
<proteinExistence type="predicted"/>
<dbReference type="InterPro" id="IPR019225">
    <property type="entry name" value="DUF2155"/>
</dbReference>
<protein>
    <submittedName>
        <fullName evidence="1">DUF2155 domain-containing protein</fullName>
    </submittedName>
</protein>